<gene>
    <name evidence="8" type="ORF">ACFSCY_25735</name>
</gene>
<feature type="transmembrane region" description="Helical" evidence="6">
    <location>
        <begin position="102"/>
        <end position="125"/>
    </location>
</feature>
<evidence type="ECO:0000259" key="7">
    <source>
        <dbReference type="PROSITE" id="PS50928"/>
    </source>
</evidence>
<name>A0ABW4FRF7_9PSEU</name>
<dbReference type="PANTHER" id="PTHR30177:SF4">
    <property type="entry name" value="OSMOPROTECTANT IMPORT PERMEASE PROTEIN OSMW"/>
    <property type="match status" value="1"/>
</dbReference>
<comment type="subcellular location">
    <subcellularLocation>
        <location evidence="6">Cell membrane</location>
        <topology evidence="6">Multi-pass membrane protein</topology>
    </subcellularLocation>
    <subcellularLocation>
        <location evidence="1">Membrane</location>
        <topology evidence="1">Multi-pass membrane protein</topology>
    </subcellularLocation>
</comment>
<feature type="transmembrane region" description="Helical" evidence="6">
    <location>
        <begin position="65"/>
        <end position="90"/>
    </location>
</feature>
<keyword evidence="2 6" id="KW-0813">Transport</keyword>
<accession>A0ABW4FRF7</accession>
<feature type="domain" description="ABC transmembrane type-1" evidence="7">
    <location>
        <begin position="65"/>
        <end position="246"/>
    </location>
</feature>
<keyword evidence="3 6" id="KW-0812">Transmembrane</keyword>
<evidence type="ECO:0000256" key="6">
    <source>
        <dbReference type="RuleBase" id="RU363032"/>
    </source>
</evidence>
<dbReference type="PROSITE" id="PS50928">
    <property type="entry name" value="ABC_TM1"/>
    <property type="match status" value="1"/>
</dbReference>
<comment type="similarity">
    <text evidence="6">Belongs to the binding-protein-dependent transport system permease family.</text>
</comment>
<evidence type="ECO:0000256" key="5">
    <source>
        <dbReference type="ARBA" id="ARBA00023136"/>
    </source>
</evidence>
<feature type="transmembrane region" description="Helical" evidence="6">
    <location>
        <begin position="25"/>
        <end position="45"/>
    </location>
</feature>
<feature type="transmembrane region" description="Helical" evidence="6">
    <location>
        <begin position="170"/>
        <end position="188"/>
    </location>
</feature>
<keyword evidence="4 6" id="KW-1133">Transmembrane helix</keyword>
<dbReference type="SUPFAM" id="SSF161098">
    <property type="entry name" value="MetI-like"/>
    <property type="match status" value="1"/>
</dbReference>
<dbReference type="EMBL" id="JBHUCP010000020">
    <property type="protein sequence ID" value="MFD1532830.1"/>
    <property type="molecule type" value="Genomic_DNA"/>
</dbReference>
<reference evidence="9" key="1">
    <citation type="journal article" date="2019" name="Int. J. Syst. Evol. Microbiol.">
        <title>The Global Catalogue of Microorganisms (GCM) 10K type strain sequencing project: providing services to taxonomists for standard genome sequencing and annotation.</title>
        <authorList>
            <consortium name="The Broad Institute Genomics Platform"/>
            <consortium name="The Broad Institute Genome Sequencing Center for Infectious Disease"/>
            <person name="Wu L."/>
            <person name="Ma J."/>
        </authorList>
    </citation>
    <scope>NUCLEOTIDE SEQUENCE [LARGE SCALE GENOMIC DNA]</scope>
    <source>
        <strain evidence="9">JCM 12165</strain>
    </source>
</reference>
<evidence type="ECO:0000256" key="4">
    <source>
        <dbReference type="ARBA" id="ARBA00022989"/>
    </source>
</evidence>
<keyword evidence="9" id="KW-1185">Reference proteome</keyword>
<dbReference type="RefSeq" id="WP_343985952.1">
    <property type="nucleotide sequence ID" value="NZ_BAAAJG010000027.1"/>
</dbReference>
<sequence>MSETLEASPATPFVPPTLRNRVTGLVLTPVLIALALLTTWLVVWSSNLDSIEARTLNAEYIRASVLAHVYLAVVSGVIVLILAVALGIALTRGFGKRIAPQVLAIVSVGQAVPAIGLIVLLTILFGVGVRIALVGLIVTTLLPVLRNVVAGLEGVDPALVEAARGMGLRPWQVLTTVELPLAVPVVLAGFRTSLVLSVGVATLATFVNAGGLGDMIVNGIKLQKNLVLITGCVLVCAIAFFLDWLCGLLELWLRPRGL</sequence>
<dbReference type="PANTHER" id="PTHR30177">
    <property type="entry name" value="GLYCINE BETAINE/L-PROLINE TRANSPORT SYSTEM PERMEASE PROTEIN PROW"/>
    <property type="match status" value="1"/>
</dbReference>
<comment type="caution">
    <text evidence="8">The sequence shown here is derived from an EMBL/GenBank/DDBJ whole genome shotgun (WGS) entry which is preliminary data.</text>
</comment>
<dbReference type="InterPro" id="IPR035906">
    <property type="entry name" value="MetI-like_sf"/>
</dbReference>
<evidence type="ECO:0000313" key="8">
    <source>
        <dbReference type="EMBL" id="MFD1532830.1"/>
    </source>
</evidence>
<protein>
    <submittedName>
        <fullName evidence="8">ABC transporter permease</fullName>
    </submittedName>
</protein>
<feature type="transmembrane region" description="Helical" evidence="6">
    <location>
        <begin position="194"/>
        <end position="213"/>
    </location>
</feature>
<dbReference type="Pfam" id="PF00528">
    <property type="entry name" value="BPD_transp_1"/>
    <property type="match status" value="1"/>
</dbReference>
<dbReference type="CDD" id="cd06261">
    <property type="entry name" value="TM_PBP2"/>
    <property type="match status" value="1"/>
</dbReference>
<dbReference type="InterPro" id="IPR000515">
    <property type="entry name" value="MetI-like"/>
</dbReference>
<proteinExistence type="inferred from homology"/>
<evidence type="ECO:0000313" key="9">
    <source>
        <dbReference type="Proteomes" id="UP001597145"/>
    </source>
</evidence>
<dbReference type="Proteomes" id="UP001597145">
    <property type="component" value="Unassembled WGS sequence"/>
</dbReference>
<evidence type="ECO:0000256" key="1">
    <source>
        <dbReference type="ARBA" id="ARBA00004141"/>
    </source>
</evidence>
<keyword evidence="5 6" id="KW-0472">Membrane</keyword>
<organism evidence="8 9">
    <name type="scientific">Pseudonocardia aurantiaca</name>
    <dbReference type="NCBI Taxonomy" id="75290"/>
    <lineage>
        <taxon>Bacteria</taxon>
        <taxon>Bacillati</taxon>
        <taxon>Actinomycetota</taxon>
        <taxon>Actinomycetes</taxon>
        <taxon>Pseudonocardiales</taxon>
        <taxon>Pseudonocardiaceae</taxon>
        <taxon>Pseudonocardia</taxon>
    </lineage>
</organism>
<feature type="transmembrane region" description="Helical" evidence="6">
    <location>
        <begin position="131"/>
        <end position="149"/>
    </location>
</feature>
<dbReference type="InterPro" id="IPR051204">
    <property type="entry name" value="ABC_transp_perm/SBD"/>
</dbReference>
<feature type="transmembrane region" description="Helical" evidence="6">
    <location>
        <begin position="225"/>
        <end position="253"/>
    </location>
</feature>
<dbReference type="Gene3D" id="1.10.3720.10">
    <property type="entry name" value="MetI-like"/>
    <property type="match status" value="1"/>
</dbReference>
<evidence type="ECO:0000256" key="2">
    <source>
        <dbReference type="ARBA" id="ARBA00022448"/>
    </source>
</evidence>
<evidence type="ECO:0000256" key="3">
    <source>
        <dbReference type="ARBA" id="ARBA00022692"/>
    </source>
</evidence>